<proteinExistence type="predicted"/>
<accession>A0A382HGJ1</accession>
<sequence length="29" mass="3401">VPSEKKTAEAHVIDPEYQFNDQQMCDYIT</sequence>
<evidence type="ECO:0000313" key="1">
    <source>
        <dbReference type="EMBL" id="SVB86027.1"/>
    </source>
</evidence>
<protein>
    <submittedName>
        <fullName evidence="1">Uncharacterized protein</fullName>
    </submittedName>
</protein>
<reference evidence="1" key="1">
    <citation type="submission" date="2018-05" db="EMBL/GenBank/DDBJ databases">
        <authorList>
            <person name="Lanie J.A."/>
            <person name="Ng W.-L."/>
            <person name="Kazmierczak K.M."/>
            <person name="Andrzejewski T.M."/>
            <person name="Davidsen T.M."/>
            <person name="Wayne K.J."/>
            <person name="Tettelin H."/>
            <person name="Glass J.I."/>
            <person name="Rusch D."/>
            <person name="Podicherti R."/>
            <person name="Tsui H.-C.T."/>
            <person name="Winkler M.E."/>
        </authorList>
    </citation>
    <scope>NUCLEOTIDE SEQUENCE</scope>
</reference>
<name>A0A382HGJ1_9ZZZZ</name>
<gene>
    <name evidence="1" type="ORF">METZ01_LOCUS238881</name>
</gene>
<feature type="non-terminal residue" evidence="1">
    <location>
        <position position="29"/>
    </location>
</feature>
<feature type="non-terminal residue" evidence="1">
    <location>
        <position position="1"/>
    </location>
</feature>
<dbReference type="EMBL" id="UINC01060960">
    <property type="protein sequence ID" value="SVB86027.1"/>
    <property type="molecule type" value="Genomic_DNA"/>
</dbReference>
<dbReference type="AlphaFoldDB" id="A0A382HGJ1"/>
<organism evidence="1">
    <name type="scientific">marine metagenome</name>
    <dbReference type="NCBI Taxonomy" id="408172"/>
    <lineage>
        <taxon>unclassified sequences</taxon>
        <taxon>metagenomes</taxon>
        <taxon>ecological metagenomes</taxon>
    </lineage>
</organism>